<dbReference type="Ensembl" id="ENSCSAVT00000014339.1">
    <property type="protein sequence ID" value="ENSCSAVP00000014174.1"/>
    <property type="gene ID" value="ENSCSAVG00000008315.1"/>
</dbReference>
<protein>
    <submittedName>
        <fullName evidence="2">Uncharacterized protein</fullName>
    </submittedName>
</protein>
<reference evidence="3" key="1">
    <citation type="submission" date="2003-08" db="EMBL/GenBank/DDBJ databases">
        <authorList>
            <person name="Birren B."/>
            <person name="Nusbaum C."/>
            <person name="Abebe A."/>
            <person name="Abouelleil A."/>
            <person name="Adekoya E."/>
            <person name="Ait-zahra M."/>
            <person name="Allen N."/>
            <person name="Allen T."/>
            <person name="An P."/>
            <person name="Anderson M."/>
            <person name="Anderson S."/>
            <person name="Arachchi H."/>
            <person name="Armbruster J."/>
            <person name="Bachantsang P."/>
            <person name="Baldwin J."/>
            <person name="Barry A."/>
            <person name="Bayul T."/>
            <person name="Blitshsteyn B."/>
            <person name="Bloom T."/>
            <person name="Blye J."/>
            <person name="Boguslavskiy L."/>
            <person name="Borowsky M."/>
            <person name="Boukhgalter B."/>
            <person name="Brunache A."/>
            <person name="Butler J."/>
            <person name="Calixte N."/>
            <person name="Calvo S."/>
            <person name="Camarata J."/>
            <person name="Campo K."/>
            <person name="Chang J."/>
            <person name="Cheshatsang Y."/>
            <person name="Citroen M."/>
            <person name="Collymore A."/>
            <person name="Considine T."/>
            <person name="Cook A."/>
            <person name="Cooke P."/>
            <person name="Corum B."/>
            <person name="Cuomo C."/>
            <person name="David R."/>
            <person name="Dawoe T."/>
            <person name="Degray S."/>
            <person name="Dodge S."/>
            <person name="Dooley K."/>
            <person name="Dorje P."/>
            <person name="Dorjee K."/>
            <person name="Dorris L."/>
            <person name="Duffey N."/>
            <person name="Dupes A."/>
            <person name="Elkins T."/>
            <person name="Engels R."/>
            <person name="Erickson J."/>
            <person name="Farina A."/>
            <person name="Faro S."/>
            <person name="Ferreira P."/>
            <person name="Fischer H."/>
            <person name="Fitzgerald M."/>
            <person name="Foley K."/>
            <person name="Gage D."/>
            <person name="Galagan J."/>
            <person name="Gearin G."/>
            <person name="Gnerre S."/>
            <person name="Gnirke A."/>
            <person name="Goyette A."/>
            <person name="Graham J."/>
            <person name="Grandbois E."/>
            <person name="Gyaltsen K."/>
            <person name="Hafez N."/>
            <person name="Hagopian D."/>
            <person name="Hagos B."/>
            <person name="Hall J."/>
            <person name="Hatcher B."/>
            <person name="Heller A."/>
            <person name="Higgins H."/>
            <person name="Honan T."/>
            <person name="Horn A."/>
            <person name="Houde N."/>
            <person name="Hughes L."/>
            <person name="Hulme W."/>
            <person name="Husby E."/>
            <person name="Iliev I."/>
            <person name="Jaffe D."/>
            <person name="Jones C."/>
            <person name="Kamal M."/>
            <person name="Kamat A."/>
            <person name="Kamvysselis M."/>
            <person name="Karlsson E."/>
            <person name="Kells C."/>
            <person name="Kieu A."/>
            <person name="Kisner P."/>
            <person name="Kodira C."/>
            <person name="Kulbokas E."/>
            <person name="Labutti K."/>
            <person name="Lama D."/>
            <person name="Landers T."/>
            <person name="Leger J."/>
            <person name="Levine S."/>
            <person name="Lewis D."/>
            <person name="Lewis T."/>
            <person name="Lindblad-toh K."/>
            <person name="Liu X."/>
            <person name="Lokyitsang T."/>
            <person name="Lokyitsang Y."/>
            <person name="Lucien O."/>
            <person name="Lui A."/>
            <person name="Ma L.J."/>
            <person name="Mabbitt R."/>
            <person name="Macdonald J."/>
            <person name="Maclean C."/>
            <person name="Major J."/>
            <person name="Manning J."/>
            <person name="Marabella R."/>
            <person name="Maru K."/>
            <person name="Matthews C."/>
            <person name="Mauceli E."/>
            <person name="Mccarthy M."/>
            <person name="Mcdonough S."/>
            <person name="Mcghee T."/>
            <person name="Meldrim J."/>
            <person name="Meneus L."/>
            <person name="Mesirov J."/>
            <person name="Mihalev A."/>
            <person name="Mihova T."/>
            <person name="Mikkelsen T."/>
            <person name="Mlenga V."/>
            <person name="Moru K."/>
            <person name="Mozes J."/>
            <person name="Mulrain L."/>
            <person name="Munson G."/>
            <person name="Naylor J."/>
            <person name="Newes C."/>
            <person name="Nguyen C."/>
            <person name="Nguyen N."/>
            <person name="Nguyen T."/>
            <person name="Nicol R."/>
            <person name="Nielsen C."/>
            <person name="Nizzari M."/>
            <person name="Norbu C."/>
            <person name="Norbu N."/>
            <person name="O'donnell P."/>
            <person name="Okoawo O."/>
            <person name="O'leary S."/>
            <person name="Omotosho B."/>
            <person name="O'neill K."/>
            <person name="Osman S."/>
            <person name="Parker S."/>
            <person name="Perrin D."/>
            <person name="Phunkhang P."/>
            <person name="Piqani B."/>
            <person name="Purcell S."/>
            <person name="Rachupka T."/>
            <person name="Ramasamy U."/>
            <person name="Rameau R."/>
            <person name="Ray V."/>
            <person name="Raymond C."/>
            <person name="Retta R."/>
            <person name="Richardson S."/>
            <person name="Rise C."/>
            <person name="Rodriguez J."/>
            <person name="Rogers J."/>
            <person name="Rogov P."/>
            <person name="Rutman M."/>
            <person name="Schupbach R."/>
            <person name="Seaman C."/>
            <person name="Settipalli S."/>
            <person name="Sharpe T."/>
            <person name="Sheridan J."/>
            <person name="Sherpa N."/>
            <person name="Shi J."/>
            <person name="Smirnov S."/>
            <person name="Smith C."/>
            <person name="Sougnez C."/>
            <person name="Spencer B."/>
            <person name="Stalker J."/>
            <person name="Stange-thomann N."/>
            <person name="Stavropoulos S."/>
            <person name="Stetson K."/>
            <person name="Stone C."/>
            <person name="Stone S."/>
            <person name="Stubbs M."/>
            <person name="Talamas J."/>
            <person name="Tchuinga P."/>
            <person name="Tenzing P."/>
            <person name="Tesfaye S."/>
            <person name="Theodore J."/>
            <person name="Thoulutsang Y."/>
            <person name="Topham K."/>
            <person name="Towey S."/>
            <person name="Tsamla T."/>
            <person name="Tsomo N."/>
            <person name="Vallee D."/>
            <person name="Vassiliev H."/>
            <person name="Venkataraman V."/>
            <person name="Vinson J."/>
            <person name="Vo A."/>
            <person name="Wade C."/>
            <person name="Wang S."/>
            <person name="Wangchuk T."/>
            <person name="Wangdi T."/>
            <person name="Whittaker C."/>
            <person name="Wilkinson J."/>
            <person name="Wu Y."/>
            <person name="Wyman D."/>
            <person name="Yadav S."/>
            <person name="Yang S."/>
            <person name="Yang X."/>
            <person name="Yeager S."/>
            <person name="Yee E."/>
            <person name="Young G."/>
            <person name="Zainoun J."/>
            <person name="Zembeck L."/>
            <person name="Zimmer A."/>
            <person name="Zody M."/>
            <person name="Lander E."/>
        </authorList>
    </citation>
    <scope>NUCLEOTIDE SEQUENCE [LARGE SCALE GENOMIC DNA]</scope>
</reference>
<sequence length="295" mass="33923">MDNVDTSASDCSHISNVKTPMQPRRRRISSPMSNPRKVATTELPPLTDEIQIEIDRRQRNNSTPNDQTSTIDGNPKMGQKSKAVLNNSPQLSDPYKSPPRTKPRKQPKKLNFPDANLFNPVGKRDFGKRPRNLVQESSSDLSGDDTSNMEDVVGQVGQMFRKRIRKKQRPAKRVCRALRDNAKKLREIWSRYSVKRTSELESFNAKFAELGNRQEDLMLNIRTLEADAHQYLTNLQGKYRDVMNQAQTSFVQFKNLQTHIATTQVENERKINRDICRLSTEVTQNLAELTKQSPW</sequence>
<reference evidence="2" key="2">
    <citation type="submission" date="2025-08" db="UniProtKB">
        <authorList>
            <consortium name="Ensembl"/>
        </authorList>
    </citation>
    <scope>IDENTIFICATION</scope>
</reference>
<feature type="region of interest" description="Disordered" evidence="1">
    <location>
        <begin position="1"/>
        <end position="149"/>
    </location>
</feature>
<dbReference type="AlphaFoldDB" id="H2Z9A9"/>
<accession>H2Z9A9</accession>
<name>H2Z9A9_CIOSA</name>
<feature type="compositionally biased region" description="Polar residues" evidence="1">
    <location>
        <begin position="1"/>
        <end position="19"/>
    </location>
</feature>
<reference evidence="2" key="3">
    <citation type="submission" date="2025-09" db="UniProtKB">
        <authorList>
            <consortium name="Ensembl"/>
        </authorList>
    </citation>
    <scope>IDENTIFICATION</scope>
</reference>
<evidence type="ECO:0000256" key="1">
    <source>
        <dbReference type="SAM" id="MobiDB-lite"/>
    </source>
</evidence>
<evidence type="ECO:0000313" key="2">
    <source>
        <dbReference type="Ensembl" id="ENSCSAVP00000014174.1"/>
    </source>
</evidence>
<feature type="compositionally biased region" description="Polar residues" evidence="1">
    <location>
        <begin position="60"/>
        <end position="72"/>
    </location>
</feature>
<organism evidence="2 3">
    <name type="scientific">Ciona savignyi</name>
    <name type="common">Pacific transparent sea squirt</name>
    <dbReference type="NCBI Taxonomy" id="51511"/>
    <lineage>
        <taxon>Eukaryota</taxon>
        <taxon>Metazoa</taxon>
        <taxon>Chordata</taxon>
        <taxon>Tunicata</taxon>
        <taxon>Ascidiacea</taxon>
        <taxon>Phlebobranchia</taxon>
        <taxon>Cionidae</taxon>
        <taxon>Ciona</taxon>
    </lineage>
</organism>
<dbReference type="Proteomes" id="UP000007875">
    <property type="component" value="Unassembled WGS sequence"/>
</dbReference>
<keyword evidence="3" id="KW-1185">Reference proteome</keyword>
<dbReference type="InParanoid" id="H2Z9A9"/>
<evidence type="ECO:0000313" key="3">
    <source>
        <dbReference type="Proteomes" id="UP000007875"/>
    </source>
</evidence>
<feature type="compositionally biased region" description="Basic residues" evidence="1">
    <location>
        <begin position="99"/>
        <end position="108"/>
    </location>
</feature>
<proteinExistence type="predicted"/>
<feature type="compositionally biased region" description="Polar residues" evidence="1">
    <location>
        <begin position="134"/>
        <end position="146"/>
    </location>
</feature>
<dbReference type="HOGENOM" id="CLU_943208_0_0_1"/>